<dbReference type="EMBL" id="JAHQIW010001890">
    <property type="protein sequence ID" value="KAJ1353943.1"/>
    <property type="molecule type" value="Genomic_DNA"/>
</dbReference>
<reference evidence="1" key="1">
    <citation type="submission" date="2021-06" db="EMBL/GenBank/DDBJ databases">
        <title>Parelaphostrongylus tenuis whole genome reference sequence.</title>
        <authorList>
            <person name="Garwood T.J."/>
            <person name="Larsen P.A."/>
            <person name="Fountain-Jones N.M."/>
            <person name="Garbe J.R."/>
            <person name="Macchietto M.G."/>
            <person name="Kania S.A."/>
            <person name="Gerhold R.W."/>
            <person name="Richards J.E."/>
            <person name="Wolf T.M."/>
        </authorList>
    </citation>
    <scope>NUCLEOTIDE SEQUENCE</scope>
    <source>
        <strain evidence="1">MNPRO001-30</strain>
        <tissue evidence="1">Meninges</tissue>
    </source>
</reference>
<evidence type="ECO:0000313" key="2">
    <source>
        <dbReference type="EMBL" id="KAJ1353950.1"/>
    </source>
</evidence>
<keyword evidence="3" id="KW-1185">Reference proteome</keyword>
<name>A0AAD5MCZ0_PARTN</name>
<dbReference type="EMBL" id="JAHQIW010001892">
    <property type="protein sequence ID" value="KAJ1353950.1"/>
    <property type="molecule type" value="Genomic_DNA"/>
</dbReference>
<protein>
    <submittedName>
        <fullName evidence="1">Uncharacterized protein</fullName>
    </submittedName>
</protein>
<comment type="caution">
    <text evidence="1">The sequence shown here is derived from an EMBL/GenBank/DDBJ whole genome shotgun (WGS) entry which is preliminary data.</text>
</comment>
<organism evidence="1 3">
    <name type="scientific">Parelaphostrongylus tenuis</name>
    <name type="common">Meningeal worm</name>
    <dbReference type="NCBI Taxonomy" id="148309"/>
    <lineage>
        <taxon>Eukaryota</taxon>
        <taxon>Metazoa</taxon>
        <taxon>Ecdysozoa</taxon>
        <taxon>Nematoda</taxon>
        <taxon>Chromadorea</taxon>
        <taxon>Rhabditida</taxon>
        <taxon>Rhabditina</taxon>
        <taxon>Rhabditomorpha</taxon>
        <taxon>Strongyloidea</taxon>
        <taxon>Metastrongylidae</taxon>
        <taxon>Parelaphostrongylus</taxon>
    </lineage>
</organism>
<gene>
    <name evidence="1" type="ORF">KIN20_010722</name>
    <name evidence="2" type="ORF">KIN20_010730</name>
</gene>
<sequence length="72" mass="8369">MKEVRRPHRPDGCALLMHQEDKQMNTLQSQIGCCPRAFDVRVLCNTTNVGGYCNRVNMLYSYFYKGRVFHIG</sequence>
<accession>A0AAD5MCZ0</accession>
<evidence type="ECO:0000313" key="3">
    <source>
        <dbReference type="Proteomes" id="UP001196413"/>
    </source>
</evidence>
<dbReference type="AlphaFoldDB" id="A0AAD5MCZ0"/>
<evidence type="ECO:0000313" key="1">
    <source>
        <dbReference type="EMBL" id="KAJ1353943.1"/>
    </source>
</evidence>
<dbReference type="Proteomes" id="UP001196413">
    <property type="component" value="Unassembled WGS sequence"/>
</dbReference>
<proteinExistence type="predicted"/>